<evidence type="ECO:0000256" key="12">
    <source>
        <dbReference type="PIRSR" id="PIRSR004803-3"/>
    </source>
</evidence>
<dbReference type="InterPro" id="IPR011108">
    <property type="entry name" value="RMMBL"/>
</dbReference>
<feature type="binding site" evidence="12">
    <location>
        <position position="427"/>
    </location>
    <ligand>
        <name>Zn(2+)</name>
        <dbReference type="ChEBI" id="CHEBI:29105"/>
        <label>1</label>
        <note>catalytic</note>
    </ligand>
</feature>
<dbReference type="GO" id="GO:0004521">
    <property type="term" value="F:RNA endonuclease activity"/>
    <property type="evidence" value="ECO:0007669"/>
    <property type="project" value="UniProtKB-UniRule"/>
</dbReference>
<dbReference type="InterPro" id="IPR001279">
    <property type="entry name" value="Metallo-B-lactamas"/>
</dbReference>
<evidence type="ECO:0000256" key="1">
    <source>
        <dbReference type="ARBA" id="ARBA00022490"/>
    </source>
</evidence>
<accession>A0A2H0PY85</accession>
<dbReference type="GO" id="GO:0004534">
    <property type="term" value="F:5'-3' RNA exonuclease activity"/>
    <property type="evidence" value="ECO:0007669"/>
    <property type="project" value="UniProtKB-UniRule"/>
</dbReference>
<dbReference type="Pfam" id="PF07521">
    <property type="entry name" value="RMMBL"/>
    <property type="match status" value="1"/>
</dbReference>
<organism evidence="15 16">
    <name type="scientific">Candidatus Brennerbacteria bacterium CG11_big_fil_rev_8_21_14_0_20_43_10</name>
    <dbReference type="NCBI Taxonomy" id="1974523"/>
    <lineage>
        <taxon>Bacteria</taxon>
        <taxon>Candidatus Brenneribacteriota</taxon>
    </lineage>
</organism>
<keyword evidence="3 12" id="KW-0479">Metal-binding</keyword>
<dbReference type="CDD" id="cd07714">
    <property type="entry name" value="RNaseJ_MBL-fold"/>
    <property type="match status" value="1"/>
</dbReference>
<keyword evidence="7 9" id="KW-0269">Exonuclease</keyword>
<feature type="binding site" evidence="11">
    <location>
        <begin position="401"/>
        <end position="405"/>
    </location>
    <ligand>
        <name>substrate</name>
    </ligand>
</feature>
<gene>
    <name evidence="9" type="primary">rnj</name>
    <name evidence="15" type="ORF">COV41_00125</name>
</gene>
<keyword evidence="4 9" id="KW-0255">Endonuclease</keyword>
<dbReference type="PANTHER" id="PTHR43694">
    <property type="entry name" value="RIBONUCLEASE J"/>
    <property type="match status" value="1"/>
</dbReference>
<dbReference type="NCBIfam" id="TIGR00649">
    <property type="entry name" value="MG423"/>
    <property type="match status" value="1"/>
</dbReference>
<evidence type="ECO:0000256" key="8">
    <source>
        <dbReference type="ARBA" id="ARBA00022884"/>
    </source>
</evidence>
<dbReference type="InterPro" id="IPR055132">
    <property type="entry name" value="RNase_J_b_CASP"/>
</dbReference>
<keyword evidence="5 9" id="KW-0378">Hydrolase</keyword>
<dbReference type="GO" id="GO:0003723">
    <property type="term" value="F:RNA binding"/>
    <property type="evidence" value="ECO:0007669"/>
    <property type="project" value="UniProtKB-UniRule"/>
</dbReference>
<keyword evidence="12" id="KW-0106">Calcium</keyword>
<dbReference type="InterPro" id="IPR004613">
    <property type="entry name" value="RNase_J"/>
</dbReference>
<keyword evidence="9" id="KW-0698">rRNA processing</keyword>
<dbReference type="EMBL" id="PCXE01000004">
    <property type="protein sequence ID" value="PIR26988.1"/>
    <property type="molecule type" value="Genomic_DNA"/>
</dbReference>
<feature type="active site" description="Proton acceptor" evidence="10">
    <location>
        <position position="405"/>
    </location>
</feature>
<evidence type="ECO:0000256" key="3">
    <source>
        <dbReference type="ARBA" id="ARBA00022723"/>
    </source>
</evidence>
<evidence type="ECO:0000256" key="2">
    <source>
        <dbReference type="ARBA" id="ARBA00022722"/>
    </source>
</evidence>
<feature type="binding site" evidence="12">
    <location>
        <position position="200"/>
    </location>
    <ligand>
        <name>Zn(2+)</name>
        <dbReference type="ChEBI" id="CHEBI:29105"/>
        <label>1</label>
        <note>catalytic</note>
    </ligand>
</feature>
<dbReference type="EC" id="3.1.-.-" evidence="9"/>
<dbReference type="HAMAP" id="MF_01491">
    <property type="entry name" value="RNase_J_bact"/>
    <property type="match status" value="1"/>
</dbReference>
<evidence type="ECO:0000256" key="11">
    <source>
        <dbReference type="PIRSR" id="PIRSR004803-2"/>
    </source>
</evidence>
<dbReference type="SUPFAM" id="SSF56281">
    <property type="entry name" value="Metallo-hydrolase/oxidoreductase"/>
    <property type="match status" value="1"/>
</dbReference>
<dbReference type="PANTHER" id="PTHR43694:SF1">
    <property type="entry name" value="RIBONUCLEASE J"/>
    <property type="match status" value="1"/>
</dbReference>
<keyword evidence="2 9" id="KW-0540">Nuclease</keyword>
<feature type="domain" description="Metallo-beta-lactamase" evidence="14">
    <location>
        <begin position="54"/>
        <end position="252"/>
    </location>
</feature>
<comment type="caution">
    <text evidence="15">The sequence shown here is derived from an EMBL/GenBank/DDBJ whole genome shotgun (WGS) entry which is preliminary data.</text>
</comment>
<evidence type="ECO:0000313" key="15">
    <source>
        <dbReference type="EMBL" id="PIR26988.1"/>
    </source>
</evidence>
<keyword evidence="8 9" id="KW-0694">RNA-binding</keyword>
<feature type="binding site" evidence="12">
    <location>
        <position position="112"/>
    </location>
    <ligand>
        <name>Zn(2+)</name>
        <dbReference type="ChEBI" id="CHEBI:29105"/>
        <label>1</label>
        <note>catalytic</note>
    </ligand>
</feature>
<dbReference type="PIRSF" id="PIRSF004803">
    <property type="entry name" value="RnjA"/>
    <property type="match status" value="1"/>
</dbReference>
<evidence type="ECO:0000256" key="5">
    <source>
        <dbReference type="ARBA" id="ARBA00022801"/>
    </source>
</evidence>
<dbReference type="Proteomes" id="UP000236846">
    <property type="component" value="Unassembled WGS sequence"/>
</dbReference>
<feature type="binding site" evidence="12">
    <location>
        <position position="107"/>
    </location>
    <ligand>
        <name>Zn(2+)</name>
        <dbReference type="ChEBI" id="CHEBI:29105"/>
        <label>1</label>
        <note>catalytic</note>
    </ligand>
</feature>
<evidence type="ECO:0000313" key="16">
    <source>
        <dbReference type="Proteomes" id="UP000236846"/>
    </source>
</evidence>
<dbReference type="Gene3D" id="3.40.50.10710">
    <property type="entry name" value="Metallo-hydrolase/oxidoreductase"/>
    <property type="match status" value="1"/>
</dbReference>
<keyword evidence="6 12" id="KW-0862">Zinc</keyword>
<dbReference type="SMART" id="SM00849">
    <property type="entry name" value="Lactamase_B"/>
    <property type="match status" value="1"/>
</dbReference>
<evidence type="ECO:0000256" key="6">
    <source>
        <dbReference type="ARBA" id="ARBA00022833"/>
    </source>
</evidence>
<dbReference type="InterPro" id="IPR036866">
    <property type="entry name" value="RibonucZ/Hydroxyglut_hydro"/>
</dbReference>
<evidence type="ECO:0000256" key="9">
    <source>
        <dbReference type="HAMAP-Rule" id="MF_01491"/>
    </source>
</evidence>
<dbReference type="Pfam" id="PF00753">
    <property type="entry name" value="Lactamase_B"/>
    <property type="match status" value="1"/>
</dbReference>
<name>A0A2H0PY85_9BACT</name>
<dbReference type="AlphaFoldDB" id="A0A2H0PY85"/>
<evidence type="ECO:0000256" key="13">
    <source>
        <dbReference type="SAM" id="MobiDB-lite"/>
    </source>
</evidence>
<comment type="cofactor">
    <cofactor evidence="12">
        <name>Zn(2+)</name>
        <dbReference type="ChEBI" id="CHEBI:29105"/>
    </cofactor>
    <text evidence="12">Binds 2 Zn(2+) ions per subunit. It is not clear if Zn(2+) or Mg(2+) is physiologically important.</text>
</comment>
<reference evidence="15 16" key="1">
    <citation type="submission" date="2017-09" db="EMBL/GenBank/DDBJ databases">
        <title>Depth-based differentiation of microbial function through sediment-hosted aquifers and enrichment of novel symbionts in the deep terrestrial subsurface.</title>
        <authorList>
            <person name="Probst A.J."/>
            <person name="Ladd B."/>
            <person name="Jarett J.K."/>
            <person name="Geller-Mcgrath D.E."/>
            <person name="Sieber C.M."/>
            <person name="Emerson J.B."/>
            <person name="Anantharaman K."/>
            <person name="Thomas B.C."/>
            <person name="Malmstrom R."/>
            <person name="Stieglmeier M."/>
            <person name="Klingl A."/>
            <person name="Woyke T."/>
            <person name="Ryan C.M."/>
            <person name="Banfield J.F."/>
        </authorList>
    </citation>
    <scope>NUCLEOTIDE SEQUENCE [LARGE SCALE GENOMIC DNA]</scope>
    <source>
        <strain evidence="15">CG11_big_fil_rev_8_21_14_0_20_43_10</strain>
    </source>
</reference>
<proteinExistence type="inferred from homology"/>
<feature type="region of interest" description="Disordered" evidence="13">
    <location>
        <begin position="1"/>
        <end position="35"/>
    </location>
</feature>
<feature type="binding site" evidence="12">
    <location>
        <position position="82"/>
    </location>
    <ligand>
        <name>Ca(2+)</name>
        <dbReference type="ChEBI" id="CHEBI:29108"/>
    </ligand>
</feature>
<dbReference type="Pfam" id="PF22505">
    <property type="entry name" value="RNase_J_b_CASP"/>
    <property type="match status" value="1"/>
</dbReference>
<feature type="binding site" evidence="12">
    <location>
        <position position="84"/>
    </location>
    <ligand>
        <name>Ca(2+)</name>
        <dbReference type="ChEBI" id="CHEBI:29108"/>
    </ligand>
</feature>
<dbReference type="GO" id="GO:0006364">
    <property type="term" value="P:rRNA processing"/>
    <property type="evidence" value="ECO:0007669"/>
    <property type="project" value="UniProtKB-UniRule"/>
</dbReference>
<dbReference type="GO" id="GO:0008270">
    <property type="term" value="F:zinc ion binding"/>
    <property type="evidence" value="ECO:0007669"/>
    <property type="project" value="InterPro"/>
</dbReference>
<comment type="subcellular location">
    <subcellularLocation>
        <location evidence="9">Cytoplasm</location>
    </subcellularLocation>
</comment>
<comment type="subunit">
    <text evidence="9">Homodimer, may be a subunit of the RNA degradosome.</text>
</comment>
<evidence type="ECO:0000256" key="10">
    <source>
        <dbReference type="PIRSR" id="PIRSR004803-1"/>
    </source>
</evidence>
<dbReference type="InterPro" id="IPR030854">
    <property type="entry name" value="RNase_J_bac"/>
</dbReference>
<evidence type="ECO:0000256" key="7">
    <source>
        <dbReference type="ARBA" id="ARBA00022839"/>
    </source>
</evidence>
<keyword evidence="1 9" id="KW-0963">Cytoplasm</keyword>
<comment type="similarity">
    <text evidence="9">Belongs to the metallo-beta-lactamase superfamily. RNA-metabolizing metallo-beta-lactamase-like family. Bacterial RNase J subfamily.</text>
</comment>
<dbReference type="InterPro" id="IPR041636">
    <property type="entry name" value="RNase_J_C"/>
</dbReference>
<feature type="active site" description="Proton donor" evidence="10">
    <location>
        <position position="232"/>
    </location>
</feature>
<protein>
    <recommendedName>
        <fullName evidence="9">Ribonuclease J</fullName>
        <shortName evidence="9">RNase J</shortName>
        <ecNumber evidence="9">3.1.-.-</ecNumber>
    </recommendedName>
</protein>
<evidence type="ECO:0000259" key="14">
    <source>
        <dbReference type="SMART" id="SM00849"/>
    </source>
</evidence>
<feature type="compositionally biased region" description="Basic and acidic residues" evidence="13">
    <location>
        <begin position="20"/>
        <end position="35"/>
    </location>
</feature>
<dbReference type="Pfam" id="PF17770">
    <property type="entry name" value="RNase_J_C"/>
    <property type="match status" value="1"/>
</dbReference>
<comment type="cofactor">
    <cofactor evidence="12">
        <name>Ca(2+)</name>
        <dbReference type="ChEBI" id="CHEBI:29108"/>
    </cofactor>
    <text evidence="12">Binds 1 Ca(2+) cation per subunit. Seen in 1 crystal structure, it is not clear if it is physiologically important.</text>
</comment>
<dbReference type="GO" id="GO:0005737">
    <property type="term" value="C:cytoplasm"/>
    <property type="evidence" value="ECO:0007669"/>
    <property type="project" value="UniProtKB-SubCell"/>
</dbReference>
<dbReference type="Gene3D" id="3.10.20.580">
    <property type="match status" value="1"/>
</dbReference>
<feature type="binding site" evidence="12">
    <location>
        <position position="109"/>
    </location>
    <ligand>
        <name>Zn(2+)</name>
        <dbReference type="ChEBI" id="CHEBI:29105"/>
        <label>1</label>
        <note>catalytic</note>
    </ligand>
</feature>
<comment type="caution">
    <text evidence="9">Lacks conserved residue(s) required for the propagation of feature annotation.</text>
</comment>
<feature type="binding site" evidence="12">
    <location>
        <position position="178"/>
    </location>
    <ligand>
        <name>Zn(2+)</name>
        <dbReference type="ChEBI" id="CHEBI:29105"/>
        <label>1</label>
        <note>catalytic</note>
    </ligand>
</feature>
<dbReference type="InterPro" id="IPR042173">
    <property type="entry name" value="RNase_J_2"/>
</dbReference>
<feature type="binding site" evidence="12">
    <location>
        <position position="111"/>
    </location>
    <ligand>
        <name>Zn(2+)</name>
        <dbReference type="ChEBI" id="CHEBI:29105"/>
        <label>1</label>
        <note>catalytic</note>
    </ligand>
</feature>
<dbReference type="Gene3D" id="3.60.15.10">
    <property type="entry name" value="Ribonuclease Z/Hydroxyacylglutathione hydrolase-like"/>
    <property type="match status" value="1"/>
</dbReference>
<evidence type="ECO:0000256" key="4">
    <source>
        <dbReference type="ARBA" id="ARBA00022759"/>
    </source>
</evidence>
<comment type="function">
    <text evidence="9">An RNase that has 5'-3' exonuclease and possibly endonuclease activity. Involved in maturation of rRNA and in some organisms also mRNA maturation and/or decay.</text>
</comment>
<sequence length="599" mass="68143">MIPMKRTTRMPRAPQTPSRRRNEPSSAHEKIIHESKRQEAKLRIIPLGGLEEVGENMTVIEYEKNIIIIDMGFRFADEDLLGVDFLIPNIEYLKDKKDWIRGIFITHAHYDHIGAIPYLIDKLGYPPIYTTMLSKGIILKRQEDFPRMKKLRIEIINKNDFKTIQAGPFKVDAFHINHNIPDSIGLAIQTPVGQIIHTCDFKFDFQPVADKPANLARIVELANRGTLLLMSDSTGAENPGYSLSEQTVMENLDEIFDNAKGRIIVSTFASLIGRIQQVIWLAEKHGRRVAIDGYSMRSNVSIATELKYIQAQKHTLIKPEEAIKLPDNTVVIMCTGAQGEDRASLMRIVNKEHRFFRIKPGDSMILSSSIVPGNERAVQYLKDSLYRQGAEVFHYKMMDIHGSGHAYQEELKLMLNLVRPKFFMPIHGQYSMLKSHAHIAQTLDIPKENIAVASNGNIIEITQSSISISTQRAPSTSMMVNSLGTDSVSEVVLKDRQAMAQDGMMIVLALVKSGKVLFEPDIISRGFVYMKESKDLISEIRRRTRHVIERYESRPRHAQTDRDQNNDGALKNILKEELGRFLSAKLRRRPMVIPVIKRV</sequence>